<keyword evidence="3 6" id="KW-0963">Cytoplasm</keyword>
<dbReference type="PIRSF" id="PIRSF039090">
    <property type="entry name" value="Flis"/>
    <property type="match status" value="1"/>
</dbReference>
<evidence type="ECO:0000256" key="6">
    <source>
        <dbReference type="PIRNR" id="PIRNR039090"/>
    </source>
</evidence>
<dbReference type="EMBL" id="JADIMM010000082">
    <property type="protein sequence ID" value="MBO8457976.1"/>
    <property type="molecule type" value="Genomic_DNA"/>
</dbReference>
<reference evidence="7" key="1">
    <citation type="submission" date="2020-10" db="EMBL/GenBank/DDBJ databases">
        <authorList>
            <person name="Gilroy R."/>
        </authorList>
    </citation>
    <scope>NUCLEOTIDE SEQUENCE</scope>
    <source>
        <strain evidence="7">10532</strain>
    </source>
</reference>
<dbReference type="PANTHER" id="PTHR34773">
    <property type="entry name" value="FLAGELLAR SECRETION CHAPERONE FLIS"/>
    <property type="match status" value="1"/>
</dbReference>
<dbReference type="GO" id="GO:0071973">
    <property type="term" value="P:bacterial-type flagellum-dependent cell motility"/>
    <property type="evidence" value="ECO:0007669"/>
    <property type="project" value="TreeGrafter"/>
</dbReference>
<dbReference type="Proteomes" id="UP000823638">
    <property type="component" value="Unassembled WGS sequence"/>
</dbReference>
<evidence type="ECO:0000313" key="8">
    <source>
        <dbReference type="Proteomes" id="UP000823638"/>
    </source>
</evidence>
<dbReference type="GO" id="GO:0005829">
    <property type="term" value="C:cytosol"/>
    <property type="evidence" value="ECO:0007669"/>
    <property type="project" value="UniProtKB-SubCell"/>
</dbReference>
<evidence type="ECO:0000256" key="3">
    <source>
        <dbReference type="ARBA" id="ARBA00022490"/>
    </source>
</evidence>
<keyword evidence="7" id="KW-0969">Cilium</keyword>
<evidence type="ECO:0000256" key="5">
    <source>
        <dbReference type="ARBA" id="ARBA00023186"/>
    </source>
</evidence>
<organism evidence="7 8">
    <name type="scientific">Candidatus Gallitreponema excrementavium</name>
    <dbReference type="NCBI Taxonomy" id="2840840"/>
    <lineage>
        <taxon>Bacteria</taxon>
        <taxon>Pseudomonadati</taxon>
        <taxon>Spirochaetota</taxon>
        <taxon>Spirochaetia</taxon>
        <taxon>Spirochaetales</taxon>
        <taxon>Candidatus Gallitreponema</taxon>
    </lineage>
</organism>
<keyword evidence="5" id="KW-0143">Chaperone</keyword>
<protein>
    <recommendedName>
        <fullName evidence="6">Flagellar secretion chaperone FliS</fullName>
    </recommendedName>
</protein>
<evidence type="ECO:0000256" key="4">
    <source>
        <dbReference type="ARBA" id="ARBA00022795"/>
    </source>
</evidence>
<sequence length="144" mass="16306">MNYSQAANIYSQTKVRTSGRGQLIVMLYEEAVKQMGIAQEIMESPENRDPGNIEKTNKAILKTQEIITELMASLDFEKGGEIAQNLYSLYTFFNKELMTANIEKNVEKIKSVKTFMEQLHSAWKEIAKTTVVPEQPVRGLNITG</sequence>
<gene>
    <name evidence="7" type="primary">fliS</name>
    <name evidence="7" type="ORF">IAA81_07085</name>
</gene>
<evidence type="ECO:0000313" key="7">
    <source>
        <dbReference type="EMBL" id="MBO8457976.1"/>
    </source>
</evidence>
<dbReference type="SUPFAM" id="SSF101116">
    <property type="entry name" value="Flagellar export chaperone FliS"/>
    <property type="match status" value="1"/>
</dbReference>
<dbReference type="AlphaFoldDB" id="A0A9D9HQJ0"/>
<comment type="subcellular location">
    <subcellularLocation>
        <location evidence="1 6">Cytoplasm</location>
        <location evidence="1 6">Cytosol</location>
    </subcellularLocation>
</comment>
<dbReference type="InterPro" id="IPR003713">
    <property type="entry name" value="FliS"/>
</dbReference>
<dbReference type="GO" id="GO:0044780">
    <property type="term" value="P:bacterial-type flagellum assembly"/>
    <property type="evidence" value="ECO:0007669"/>
    <property type="project" value="InterPro"/>
</dbReference>
<name>A0A9D9HQJ0_9SPIR</name>
<keyword evidence="4 6" id="KW-1005">Bacterial flagellum biogenesis</keyword>
<dbReference type="Pfam" id="PF02561">
    <property type="entry name" value="FliS"/>
    <property type="match status" value="1"/>
</dbReference>
<dbReference type="Gene3D" id="1.20.120.340">
    <property type="entry name" value="Flagellar protein FliS"/>
    <property type="match status" value="1"/>
</dbReference>
<dbReference type="PANTHER" id="PTHR34773:SF1">
    <property type="entry name" value="FLAGELLAR SECRETION CHAPERONE FLIS"/>
    <property type="match status" value="1"/>
</dbReference>
<proteinExistence type="inferred from homology"/>
<keyword evidence="7" id="KW-0282">Flagellum</keyword>
<dbReference type="NCBIfam" id="TIGR00208">
    <property type="entry name" value="fliS"/>
    <property type="match status" value="1"/>
</dbReference>
<comment type="similarity">
    <text evidence="2 6">Belongs to the FliS family.</text>
</comment>
<comment type="caution">
    <text evidence="7">The sequence shown here is derived from an EMBL/GenBank/DDBJ whole genome shotgun (WGS) entry which is preliminary data.</text>
</comment>
<reference evidence="7" key="2">
    <citation type="journal article" date="2021" name="PeerJ">
        <title>Extensive microbial diversity within the chicken gut microbiome revealed by metagenomics and culture.</title>
        <authorList>
            <person name="Gilroy R."/>
            <person name="Ravi A."/>
            <person name="Getino M."/>
            <person name="Pursley I."/>
            <person name="Horton D.L."/>
            <person name="Alikhan N.F."/>
            <person name="Baker D."/>
            <person name="Gharbi K."/>
            <person name="Hall N."/>
            <person name="Watson M."/>
            <person name="Adriaenssens E.M."/>
            <person name="Foster-Nyarko E."/>
            <person name="Jarju S."/>
            <person name="Secka A."/>
            <person name="Antonio M."/>
            <person name="Oren A."/>
            <person name="Chaudhuri R.R."/>
            <person name="La Ragione R."/>
            <person name="Hildebrand F."/>
            <person name="Pallen M.J."/>
        </authorList>
    </citation>
    <scope>NUCLEOTIDE SEQUENCE</scope>
    <source>
        <strain evidence="7">10532</strain>
    </source>
</reference>
<evidence type="ECO:0000256" key="1">
    <source>
        <dbReference type="ARBA" id="ARBA00004514"/>
    </source>
</evidence>
<dbReference type="CDD" id="cd16098">
    <property type="entry name" value="FliS"/>
    <property type="match status" value="1"/>
</dbReference>
<accession>A0A9D9HQJ0</accession>
<keyword evidence="7" id="KW-0966">Cell projection</keyword>
<evidence type="ECO:0000256" key="2">
    <source>
        <dbReference type="ARBA" id="ARBA00008787"/>
    </source>
</evidence>
<dbReference type="InterPro" id="IPR036584">
    <property type="entry name" value="FliS_sf"/>
</dbReference>